<sequence>MRLGIVACDILKKEIEYLVADDPDFVRKEYLEFSLHVYPDEMKSKIVEVIDDVKKDVDGILIGYAVCQALENFTDELDIPAMMIEGVDCIEAVLGPEEYKNEKKICTGTWFSTPGWAEIGKEGIIKELHLNELEDQGYSADFFLDVVFDSYSRCLYVDTGVDSDGSYRELSEKFADELGFKHECRKGSISNIEKAISGLKKLVSEKT</sequence>
<name>A0A8J8PHF1_9ARCH</name>
<evidence type="ECO:0000313" key="3">
    <source>
        <dbReference type="Proteomes" id="UP000752814"/>
    </source>
</evidence>
<accession>A0A8J8PHF1</accession>
<dbReference type="EMBL" id="LVVT01000001">
    <property type="protein sequence ID" value="TQS84727.1"/>
    <property type="molecule type" value="Genomic_DNA"/>
</dbReference>
<feature type="domain" description="DUF1638" evidence="1">
    <location>
        <begin position="31"/>
        <end position="195"/>
    </location>
</feature>
<dbReference type="Pfam" id="PF07796">
    <property type="entry name" value="DUF1638"/>
    <property type="match status" value="1"/>
</dbReference>
<dbReference type="RefSeq" id="WP_400203525.1">
    <property type="nucleotide sequence ID" value="NZ_CAYAYF010000011.1"/>
</dbReference>
<dbReference type="Proteomes" id="UP000752814">
    <property type="component" value="Unassembled WGS sequence"/>
</dbReference>
<gene>
    <name evidence="2" type="ORF">A3207_01460</name>
</gene>
<dbReference type="InterPro" id="IPR012437">
    <property type="entry name" value="DUF1638"/>
</dbReference>
<protein>
    <recommendedName>
        <fullName evidence="1">DUF1638 domain-containing protein</fullName>
    </recommendedName>
</protein>
<organism evidence="2 3">
    <name type="scientific">Candidatus Methanomassiliicoccus intestinalis</name>
    <dbReference type="NCBI Taxonomy" id="1406512"/>
    <lineage>
        <taxon>Archaea</taxon>
        <taxon>Methanobacteriati</taxon>
        <taxon>Thermoplasmatota</taxon>
        <taxon>Thermoplasmata</taxon>
        <taxon>Methanomassiliicoccales</taxon>
        <taxon>Methanomassiliicoccaceae</taxon>
        <taxon>Methanomassiliicoccus</taxon>
    </lineage>
</organism>
<comment type="caution">
    <text evidence="2">The sequence shown here is derived from an EMBL/GenBank/DDBJ whole genome shotgun (WGS) entry which is preliminary data.</text>
</comment>
<evidence type="ECO:0000259" key="1">
    <source>
        <dbReference type="Pfam" id="PF07796"/>
    </source>
</evidence>
<proteinExistence type="predicted"/>
<dbReference type="AlphaFoldDB" id="A0A8J8PHF1"/>
<evidence type="ECO:0000313" key="2">
    <source>
        <dbReference type="EMBL" id="TQS84727.1"/>
    </source>
</evidence>
<reference evidence="2" key="1">
    <citation type="submission" date="2016-03" db="EMBL/GenBank/DDBJ databases">
        <authorList>
            <person name="Borrel G."/>
            <person name="Mccann A."/>
            <person name="O'Toole P.W."/>
        </authorList>
    </citation>
    <scope>NUCLEOTIDE SEQUENCE</scope>
    <source>
        <strain evidence="2">183</strain>
    </source>
</reference>